<gene>
    <name evidence="10" type="primary">flgF</name>
    <name evidence="10" type="ORF">CAL29_16425</name>
</gene>
<dbReference type="InterPro" id="IPR010930">
    <property type="entry name" value="Flg_bb/hook_C_dom"/>
</dbReference>
<evidence type="ECO:0000256" key="6">
    <source>
        <dbReference type="RuleBase" id="RU362116"/>
    </source>
</evidence>
<dbReference type="NCBIfam" id="NF009280">
    <property type="entry name" value="PRK12640.1"/>
    <property type="match status" value="1"/>
</dbReference>
<dbReference type="InterPro" id="IPR037925">
    <property type="entry name" value="FlgE/F/G-like"/>
</dbReference>
<dbReference type="OrthoDB" id="9804559at2"/>
<dbReference type="RefSeq" id="WP_094854159.1">
    <property type="nucleotide sequence ID" value="NZ_NEVM01000005.1"/>
</dbReference>
<accession>A0A261RXQ9</accession>
<evidence type="ECO:0000259" key="8">
    <source>
        <dbReference type="Pfam" id="PF06429"/>
    </source>
</evidence>
<feature type="domain" description="Flagellar basal-body/hook protein C-terminal" evidence="8">
    <location>
        <begin position="204"/>
        <end position="247"/>
    </location>
</feature>
<comment type="subunit">
    <text evidence="4 6">The basal body constitutes a major portion of the flagellar organelle and consists of five rings (E,L,P,S, and M) mounted on a central rod. The rod consists of about 26 subunits of FlgG in the distal portion, and FlgB, FlgC and FlgF are thought to build up the proximal portion of the rod with about 6 subunits each.</text>
</comment>
<keyword evidence="3 6" id="KW-0975">Bacterial flagellum</keyword>
<keyword evidence="10" id="KW-0969">Cilium</keyword>
<comment type="subcellular location">
    <subcellularLocation>
        <location evidence="1 6">Bacterial flagellum basal body</location>
    </subcellularLocation>
</comment>
<evidence type="ECO:0000256" key="3">
    <source>
        <dbReference type="ARBA" id="ARBA00023143"/>
    </source>
</evidence>
<dbReference type="PANTHER" id="PTHR30435:SF18">
    <property type="entry name" value="FLAGELLAR BASAL-BODY ROD PROTEIN FLGF"/>
    <property type="match status" value="1"/>
</dbReference>
<dbReference type="SUPFAM" id="SSF117143">
    <property type="entry name" value="Flagellar hook protein flgE"/>
    <property type="match status" value="1"/>
</dbReference>
<dbReference type="GO" id="GO:0030694">
    <property type="term" value="C:bacterial-type flagellum basal body, rod"/>
    <property type="evidence" value="ECO:0007669"/>
    <property type="project" value="UniProtKB-UniRule"/>
</dbReference>
<keyword evidence="11" id="KW-1185">Reference proteome</keyword>
<dbReference type="Pfam" id="PF22692">
    <property type="entry name" value="LlgE_F_G_D1"/>
    <property type="match status" value="1"/>
</dbReference>
<comment type="similarity">
    <text evidence="2 6">Belongs to the flagella basal body rod proteins family.</text>
</comment>
<evidence type="ECO:0000256" key="5">
    <source>
        <dbReference type="ARBA" id="ARBA00040228"/>
    </source>
</evidence>
<reference evidence="11" key="1">
    <citation type="submission" date="2017-05" db="EMBL/GenBank/DDBJ databases">
        <title>Complete and WGS of Bordetella genogroups.</title>
        <authorList>
            <person name="Spilker T."/>
            <person name="Lipuma J."/>
        </authorList>
    </citation>
    <scope>NUCLEOTIDE SEQUENCE [LARGE SCALE GENOMIC DNA]</scope>
    <source>
        <strain evidence="11">AU16122</strain>
    </source>
</reference>
<evidence type="ECO:0000259" key="9">
    <source>
        <dbReference type="Pfam" id="PF22692"/>
    </source>
</evidence>
<dbReference type="InterPro" id="IPR020013">
    <property type="entry name" value="Flagellar_FlgE/F/G"/>
</dbReference>
<evidence type="ECO:0000256" key="2">
    <source>
        <dbReference type="ARBA" id="ARBA00009677"/>
    </source>
</evidence>
<dbReference type="GO" id="GO:0071978">
    <property type="term" value="P:bacterial-type flagellum-dependent swarming motility"/>
    <property type="evidence" value="ECO:0007669"/>
    <property type="project" value="TreeGrafter"/>
</dbReference>
<feature type="domain" description="Flagellar hook protein FlgE/F/G-like D1" evidence="9">
    <location>
        <begin position="85"/>
        <end position="146"/>
    </location>
</feature>
<dbReference type="AlphaFoldDB" id="A0A261RXQ9"/>
<keyword evidence="10" id="KW-0282">Flagellum</keyword>
<dbReference type="InterPro" id="IPR019776">
    <property type="entry name" value="Flagellar_basal_body_rod_CS"/>
</dbReference>
<feature type="domain" description="Flagellar basal body rod protein N-terminal" evidence="7">
    <location>
        <begin position="5"/>
        <end position="35"/>
    </location>
</feature>
<evidence type="ECO:0000259" key="7">
    <source>
        <dbReference type="Pfam" id="PF00460"/>
    </source>
</evidence>
<dbReference type="InterPro" id="IPR001444">
    <property type="entry name" value="Flag_bb_rod_N"/>
</dbReference>
<keyword evidence="10" id="KW-0966">Cell projection</keyword>
<dbReference type="PROSITE" id="PS00588">
    <property type="entry name" value="FLAGELLA_BB_ROD"/>
    <property type="match status" value="1"/>
</dbReference>
<sequence length="253" mass="26512">MDRIIYTAMNGAARISEQQNVLTNNMANVNTVGFRAQMSMYRSVPVNDGTSLPTRVSTVAATPRSDFQMGVLQSTGNPLDVAVTEGGWLAVQTPQGEAYTRAGDLQVGVNGQLQTSQGIPVLSQQNGVIDVPAMAALTIGTDGTVTSIGAGDPPNTVLNLGQLKLVKPDENTLVHGDDGVFRRVAANGQPAPPMPADPSVRVTSGVLEGSNANAATSMVGMIENSRRFEMQMQVVKDADTNEDRANGILSVTS</sequence>
<comment type="caution">
    <text evidence="10">The sequence shown here is derived from an EMBL/GenBank/DDBJ whole genome shotgun (WGS) entry which is preliminary data.</text>
</comment>
<evidence type="ECO:0000313" key="10">
    <source>
        <dbReference type="EMBL" id="OZI29715.1"/>
    </source>
</evidence>
<dbReference type="Pfam" id="PF06429">
    <property type="entry name" value="Flg_bbr_C"/>
    <property type="match status" value="1"/>
</dbReference>
<dbReference type="Pfam" id="PF00460">
    <property type="entry name" value="Flg_bb_rod"/>
    <property type="match status" value="1"/>
</dbReference>
<dbReference type="PANTHER" id="PTHR30435">
    <property type="entry name" value="FLAGELLAR PROTEIN"/>
    <property type="match status" value="1"/>
</dbReference>
<evidence type="ECO:0000256" key="1">
    <source>
        <dbReference type="ARBA" id="ARBA00004117"/>
    </source>
</evidence>
<name>A0A261RXQ9_9BORD</name>
<organism evidence="10 11">
    <name type="scientific">Bordetella genomosp. 10</name>
    <dbReference type="NCBI Taxonomy" id="1416804"/>
    <lineage>
        <taxon>Bacteria</taxon>
        <taxon>Pseudomonadati</taxon>
        <taxon>Pseudomonadota</taxon>
        <taxon>Betaproteobacteria</taxon>
        <taxon>Burkholderiales</taxon>
        <taxon>Alcaligenaceae</taxon>
        <taxon>Bordetella</taxon>
    </lineage>
</organism>
<evidence type="ECO:0000256" key="4">
    <source>
        <dbReference type="ARBA" id="ARBA00038560"/>
    </source>
</evidence>
<evidence type="ECO:0000313" key="11">
    <source>
        <dbReference type="Proteomes" id="UP000216020"/>
    </source>
</evidence>
<dbReference type="InterPro" id="IPR053967">
    <property type="entry name" value="LlgE_F_G-like_D1"/>
</dbReference>
<protein>
    <recommendedName>
        <fullName evidence="5 6">Flagellar basal-body rod protein FlgF</fullName>
    </recommendedName>
</protein>
<dbReference type="Proteomes" id="UP000216020">
    <property type="component" value="Unassembled WGS sequence"/>
</dbReference>
<proteinExistence type="inferred from homology"/>
<dbReference type="EMBL" id="NEVM01000005">
    <property type="protein sequence ID" value="OZI29715.1"/>
    <property type="molecule type" value="Genomic_DNA"/>
</dbReference>
<dbReference type="NCBIfam" id="TIGR03506">
    <property type="entry name" value="FlgEFG_subfam"/>
    <property type="match status" value="1"/>
</dbReference>